<dbReference type="AlphaFoldDB" id="A0A445N097"/>
<accession>A0A445N097</accession>
<protein>
    <submittedName>
        <fullName evidence="1">Uncharacterized protein</fullName>
    </submittedName>
</protein>
<sequence length="55" mass="6498">MQQEIIFVINPNQIEVYLIKGARSQNPESEMKGRRFDRYSTHCLISPYEYNSSES</sequence>
<gene>
    <name evidence="1" type="ORF">PITCH_A420064</name>
</gene>
<proteinExistence type="predicted"/>
<dbReference type="EMBL" id="OJIN01000184">
    <property type="protein sequence ID" value="SPD75103.1"/>
    <property type="molecule type" value="Genomic_DNA"/>
</dbReference>
<name>A0A445N097_9BACT</name>
<evidence type="ECO:0000313" key="1">
    <source>
        <dbReference type="EMBL" id="SPD75103.1"/>
    </source>
</evidence>
<reference evidence="1" key="1">
    <citation type="submission" date="2018-01" db="EMBL/GenBank/DDBJ databases">
        <authorList>
            <person name="Regsiter A."/>
            <person name="William W."/>
        </authorList>
    </citation>
    <scope>NUCLEOTIDE SEQUENCE</scope>
    <source>
        <strain evidence="1">TRIP AH-1</strain>
    </source>
</reference>
<organism evidence="1">
    <name type="scientific">uncultured Desulfobacterium sp</name>
    <dbReference type="NCBI Taxonomy" id="201089"/>
    <lineage>
        <taxon>Bacteria</taxon>
        <taxon>Pseudomonadati</taxon>
        <taxon>Thermodesulfobacteriota</taxon>
        <taxon>Desulfobacteria</taxon>
        <taxon>Desulfobacterales</taxon>
        <taxon>Desulfobacteriaceae</taxon>
        <taxon>Desulfobacterium</taxon>
        <taxon>environmental samples</taxon>
    </lineage>
</organism>